<dbReference type="EMBL" id="CACRXK020002757">
    <property type="protein sequence ID" value="CAB3995898.1"/>
    <property type="molecule type" value="Genomic_DNA"/>
</dbReference>
<dbReference type="Proteomes" id="UP001152795">
    <property type="component" value="Unassembled WGS sequence"/>
</dbReference>
<dbReference type="AlphaFoldDB" id="A0A7D9I2L6"/>
<evidence type="ECO:0000313" key="3">
    <source>
        <dbReference type="Proteomes" id="UP001152795"/>
    </source>
</evidence>
<feature type="region of interest" description="Disordered" evidence="1">
    <location>
        <begin position="1"/>
        <end position="23"/>
    </location>
</feature>
<gene>
    <name evidence="2" type="ORF">PACLA_8A083176</name>
</gene>
<evidence type="ECO:0000313" key="2">
    <source>
        <dbReference type="EMBL" id="CAB3995898.1"/>
    </source>
</evidence>
<dbReference type="OrthoDB" id="48943at2759"/>
<name>A0A7D9I2L6_PARCT</name>
<keyword evidence="3" id="KW-1185">Reference proteome</keyword>
<protein>
    <submittedName>
        <fullName evidence="2">Manganese-transporting ATPase 13A1</fullName>
    </submittedName>
</protein>
<accession>A0A7D9I2L6</accession>
<organism evidence="2 3">
    <name type="scientific">Paramuricea clavata</name>
    <name type="common">Red gorgonian</name>
    <name type="synonym">Violescent sea-whip</name>
    <dbReference type="NCBI Taxonomy" id="317549"/>
    <lineage>
        <taxon>Eukaryota</taxon>
        <taxon>Metazoa</taxon>
        <taxon>Cnidaria</taxon>
        <taxon>Anthozoa</taxon>
        <taxon>Octocorallia</taxon>
        <taxon>Malacalcyonacea</taxon>
        <taxon>Plexauridae</taxon>
        <taxon>Paramuricea</taxon>
    </lineage>
</organism>
<sequence>ANGPNEADVVKVVPTPNNGSPELVRLHHSKTSETGEEVIWFKFQKLKYIYDAEEKKEFLPVDFPVDHSMEYYKTAKGYQEESEITEFATKYGKNK</sequence>
<reference evidence="2" key="1">
    <citation type="submission" date="2020-04" db="EMBL/GenBank/DDBJ databases">
        <authorList>
            <person name="Alioto T."/>
            <person name="Alioto T."/>
            <person name="Gomez Garrido J."/>
        </authorList>
    </citation>
    <scope>NUCLEOTIDE SEQUENCE</scope>
    <source>
        <strain evidence="2">A484AB</strain>
    </source>
</reference>
<feature type="non-terminal residue" evidence="2">
    <location>
        <position position="95"/>
    </location>
</feature>
<comment type="caution">
    <text evidence="2">The sequence shown here is derived from an EMBL/GenBank/DDBJ whole genome shotgun (WGS) entry which is preliminary data.</text>
</comment>
<evidence type="ECO:0000256" key="1">
    <source>
        <dbReference type="SAM" id="MobiDB-lite"/>
    </source>
</evidence>
<proteinExistence type="predicted"/>